<comment type="caution">
    <text evidence="2">The sequence shown here is derived from an EMBL/GenBank/DDBJ whole genome shotgun (WGS) entry which is preliminary data.</text>
</comment>
<evidence type="ECO:0000313" key="2">
    <source>
        <dbReference type="EMBL" id="MEA5443838.1"/>
    </source>
</evidence>
<dbReference type="Proteomes" id="UP001302329">
    <property type="component" value="Unassembled WGS sequence"/>
</dbReference>
<proteinExistence type="predicted"/>
<keyword evidence="3" id="KW-1185">Reference proteome</keyword>
<name>A0ABU5SZJ6_9CYAN</name>
<gene>
    <name evidence="2" type="ORF">VB739_14870</name>
</gene>
<protein>
    <submittedName>
        <fullName evidence="2">Uncharacterized protein</fullName>
    </submittedName>
</protein>
<feature type="region of interest" description="Disordered" evidence="1">
    <location>
        <begin position="56"/>
        <end position="80"/>
    </location>
</feature>
<evidence type="ECO:0000256" key="1">
    <source>
        <dbReference type="SAM" id="MobiDB-lite"/>
    </source>
</evidence>
<accession>A0ABU5SZJ6</accession>
<sequence length="80" mass="8783">MSGYQIVNGYFTDDGTWVSPYLRGVPNGIEFDNVNFDAARPDILLDCFDSGNHHPGLDIGNFDPDPHGNNTEVDDLIDLG</sequence>
<dbReference type="EMBL" id="JAYGHY010000071">
    <property type="protein sequence ID" value="MEA5443838.1"/>
    <property type="molecule type" value="Genomic_DNA"/>
</dbReference>
<evidence type="ECO:0000313" key="3">
    <source>
        <dbReference type="Proteomes" id="UP001302329"/>
    </source>
</evidence>
<reference evidence="2 3" key="1">
    <citation type="submission" date="2023-12" db="EMBL/GenBank/DDBJ databases">
        <title>Baltic Sea Cyanobacteria.</title>
        <authorList>
            <person name="Delbaje E."/>
            <person name="Fewer D.P."/>
            <person name="Shishido T.K."/>
        </authorList>
    </citation>
    <scope>NUCLEOTIDE SEQUENCE [LARGE SCALE GENOMIC DNA]</scope>
    <source>
        <strain evidence="2 3">UHCC 0281</strain>
    </source>
</reference>
<organism evidence="2 3">
    <name type="scientific">Cyanobium gracile UHCC 0281</name>
    <dbReference type="NCBI Taxonomy" id="3110309"/>
    <lineage>
        <taxon>Bacteria</taxon>
        <taxon>Bacillati</taxon>
        <taxon>Cyanobacteriota</taxon>
        <taxon>Cyanophyceae</taxon>
        <taxon>Synechococcales</taxon>
        <taxon>Prochlorococcaceae</taxon>
        <taxon>Cyanobium</taxon>
    </lineage>
</organism>